<dbReference type="HOGENOM" id="CLU_1129633_0_0_1"/>
<sequence length="246" mass="29313">MQLYRTLCKEIRAFWDPLARSYLRDHFRETFRSALQNRPKWTQERVSSFEKRILQFVKRLQKSRQGHVDHCSYLLEYAYGQRGPLKHKRLRELSVIPPGTESPITLLPSEPRTRLPHISPLLAWVYKQNHRLGFIRNTPMRMSKPIIADKTIPPRNAANKIWRCYSECYRRIRAPLTPKEWEHLSLLAQSSFSEHLNSPFTPKFPRTNPTRFLQRRTHQFLQNTFVLDEITHHKLSAPRAVEKHGE</sequence>
<dbReference type="Pfam" id="PF20263">
    <property type="entry name" value="LYRM2-like"/>
    <property type="match status" value="1"/>
</dbReference>
<feature type="domain" description="LYR motif-containing protein Cup1-like N-terminal" evidence="1">
    <location>
        <begin position="3"/>
        <end position="90"/>
    </location>
</feature>
<evidence type="ECO:0000313" key="4">
    <source>
        <dbReference type="Proteomes" id="UP000001744"/>
    </source>
</evidence>
<reference evidence="2 4" key="1">
    <citation type="journal article" date="2011" name="Science">
        <title>Comparative functional genomics of the fission yeasts.</title>
        <authorList>
            <person name="Rhind N."/>
            <person name="Chen Z."/>
            <person name="Yassour M."/>
            <person name="Thompson D.A."/>
            <person name="Haas B.J."/>
            <person name="Habib N."/>
            <person name="Wapinski I."/>
            <person name="Roy S."/>
            <person name="Lin M.F."/>
            <person name="Heiman D.I."/>
            <person name="Young S.K."/>
            <person name="Furuya K."/>
            <person name="Guo Y."/>
            <person name="Pidoux A."/>
            <person name="Chen H.M."/>
            <person name="Robbertse B."/>
            <person name="Goldberg J.M."/>
            <person name="Aoki K."/>
            <person name="Bayne E.H."/>
            <person name="Berlin A.M."/>
            <person name="Desjardins C.A."/>
            <person name="Dobbs E."/>
            <person name="Dukaj L."/>
            <person name="Fan L."/>
            <person name="FitzGerald M.G."/>
            <person name="French C."/>
            <person name="Gujja S."/>
            <person name="Hansen K."/>
            <person name="Keifenheim D."/>
            <person name="Levin J.Z."/>
            <person name="Mosher R.A."/>
            <person name="Mueller C.A."/>
            <person name="Pfiffner J."/>
            <person name="Priest M."/>
            <person name="Russ C."/>
            <person name="Smialowska A."/>
            <person name="Swoboda P."/>
            <person name="Sykes S.M."/>
            <person name="Vaughn M."/>
            <person name="Vengrova S."/>
            <person name="Yoder R."/>
            <person name="Zeng Q."/>
            <person name="Allshire R."/>
            <person name="Baulcombe D."/>
            <person name="Birren B.W."/>
            <person name="Brown W."/>
            <person name="Ekwall K."/>
            <person name="Kellis M."/>
            <person name="Leatherwood J."/>
            <person name="Levin H."/>
            <person name="Margalit H."/>
            <person name="Martienssen R."/>
            <person name="Nieduszynski C.A."/>
            <person name="Spatafora J.W."/>
            <person name="Friedman N."/>
            <person name="Dalgaard J.Z."/>
            <person name="Baumann P."/>
            <person name="Niki H."/>
            <person name="Regev A."/>
            <person name="Nusbaum C."/>
        </authorList>
    </citation>
    <scope>NUCLEOTIDE SEQUENCE [LARGE SCALE GENOMIC DNA]</scope>
    <source>
        <strain evidence="4">yFS275 / FY16936</strain>
    </source>
</reference>
<dbReference type="AlphaFoldDB" id="B6JVP7"/>
<dbReference type="JaponicusDB" id="SJAG_00462">
    <property type="gene designation" value="cup1"/>
</dbReference>
<proteinExistence type="predicted"/>
<dbReference type="GeneID" id="7047960"/>
<dbReference type="STRING" id="402676.B6JVP7"/>
<evidence type="ECO:0000259" key="1">
    <source>
        <dbReference type="Pfam" id="PF20263"/>
    </source>
</evidence>
<organism evidence="2 4">
    <name type="scientific">Schizosaccharomyces japonicus (strain yFS275 / FY16936)</name>
    <name type="common">Fission yeast</name>
    <dbReference type="NCBI Taxonomy" id="402676"/>
    <lineage>
        <taxon>Eukaryota</taxon>
        <taxon>Fungi</taxon>
        <taxon>Dikarya</taxon>
        <taxon>Ascomycota</taxon>
        <taxon>Taphrinomycotina</taxon>
        <taxon>Schizosaccharomycetes</taxon>
        <taxon>Schizosaccharomycetales</taxon>
        <taxon>Schizosaccharomycetaceae</taxon>
        <taxon>Schizosaccharomyces</taxon>
    </lineage>
</organism>
<dbReference type="VEuPathDB" id="FungiDB:SJAG_00462"/>
<name>B6JVP7_SCHJY</name>
<accession>B6JVP7</accession>
<dbReference type="EMBL" id="KE651166">
    <property type="protein sequence ID" value="EEB05448.1"/>
    <property type="molecule type" value="Genomic_DNA"/>
</dbReference>
<dbReference type="RefSeq" id="XP_002171741.1">
    <property type="nucleotide sequence ID" value="XM_002171705.1"/>
</dbReference>
<evidence type="ECO:0000313" key="3">
    <source>
        <dbReference type="JaponicusDB" id="SJAG_00462"/>
    </source>
</evidence>
<evidence type="ECO:0000313" key="2">
    <source>
        <dbReference type="EMBL" id="EEB05448.1"/>
    </source>
</evidence>
<dbReference type="OrthoDB" id="198652at2759"/>
<dbReference type="InterPro" id="IPR046896">
    <property type="entry name" value="Cup1-like_N"/>
</dbReference>
<gene>
    <name evidence="3" type="primary">cup1</name>
    <name evidence="2" type="ORF">SJAG_00462</name>
</gene>
<keyword evidence="4" id="KW-1185">Reference proteome</keyword>
<dbReference type="eggNOG" id="ENOG502S9TZ">
    <property type="taxonomic scope" value="Eukaryota"/>
</dbReference>
<dbReference type="Proteomes" id="UP000001744">
    <property type="component" value="Unassembled WGS sequence"/>
</dbReference>
<protein>
    <submittedName>
        <fullName evidence="2">Fungal protein</fullName>
    </submittedName>
</protein>